<dbReference type="GO" id="GO:0003724">
    <property type="term" value="F:RNA helicase activity"/>
    <property type="evidence" value="ECO:0007669"/>
    <property type="project" value="TreeGrafter"/>
</dbReference>
<dbReference type="CDD" id="cd17930">
    <property type="entry name" value="DEXHc_cas3"/>
    <property type="match status" value="1"/>
</dbReference>
<evidence type="ECO:0000256" key="8">
    <source>
        <dbReference type="ARBA" id="ARBA00022840"/>
    </source>
</evidence>
<dbReference type="RefSeq" id="WP_092529522.1">
    <property type="nucleotide sequence ID" value="NZ_FOWW01000002.1"/>
</dbReference>
<evidence type="ECO:0000256" key="2">
    <source>
        <dbReference type="ARBA" id="ARBA00009046"/>
    </source>
</evidence>
<evidence type="ECO:0000256" key="1">
    <source>
        <dbReference type="ARBA" id="ARBA00006847"/>
    </source>
</evidence>
<comment type="similarity">
    <text evidence="2">In the central section; belongs to the CRISPR-associated helicase Cas3 family.</text>
</comment>
<evidence type="ECO:0000313" key="13">
    <source>
        <dbReference type="Proteomes" id="UP000198727"/>
    </source>
</evidence>
<dbReference type="OrthoDB" id="9810236at2"/>
<name>A0A1I5R1M8_9PSEU</name>
<keyword evidence="8" id="KW-0067">ATP-binding</keyword>
<dbReference type="SUPFAM" id="SSF52540">
    <property type="entry name" value="P-loop containing nucleoside triphosphate hydrolases"/>
    <property type="match status" value="1"/>
</dbReference>
<feature type="region of interest" description="Disordered" evidence="10">
    <location>
        <begin position="514"/>
        <end position="545"/>
    </location>
</feature>
<keyword evidence="5" id="KW-0547">Nucleotide-binding</keyword>
<sequence length="934" mass="102325">MGDSLAWLSAWAKSVRSEQGEVTHWLPLSQHMEDSAAVARRLVEEWVPRQVVERIGRDLPGGARNVPVLASWLAGIHDVGKLSPAFAVQVPLLADRMRRFDLIADPRFQHERDRRQVTHSLVGHLAVRNWLTELGLPRRGIATQLASIVGSHHGVAPERDQLAKVREFSHLAGTGAWETARSDALAHVTGLIGGPNVLGRFRDATITPPSLVLLSGIVIVADWIASNADLFELEPITTAELPPRPPEATRTRQRLEWAWRELDLPPKWAPAPLGADLDAEFRARFPRISRPHPVQVAAVKSARNQHEPGILVIEAPMGVGKTEAALVAAEVLAQISGAGGCFVALPTRATSDAMFGRVAEWLRALRQIHSGAPIDVTLAHGKASLNDNYQGLVRARWLASIGDHVKNDHDDSIVVHQWLRGNKKGSLASFVVGTIDQVLLAGLKSRHLMLRHLALAGKVVVIDEVHAYDVYMSQYLHRVLHWLGAYRVPVVLLSATLPAARRADLLRAYSTGRGEQVSEPRGGITYPAISSSADPTPHAVPDDTPPKPVGVDRLPDDLDSLVAYLKHHLADGGCAVVVRNTVRRVQETADRLAEEFGSEKTTVNHSRFLACDRARLDAELVRRFGPPGPDNDRKGPHIVVASQVVEQSLDVDFDLMVTDLAPIDLVLQRLGRLHRHPRDRPTPLRQPRCAIVGVEDWHAEPIRAIPRSRRVYSEHPLLRAAALLAGRSTITLPDDIAPLVQRAYGGDPLGPPSWQPALLAAARLAEADAARRRERASAFLLDEPGEGASLIGWLRAGVGDADGPRGAAQVRDGTEPLEVLVVRRDRDGGVLTPDWIERSPDRQIPLDQPMPPALAKVIAACALRLPLALSHEGVIDDVIKELERHYFTSFATSPLLAGHLVLPLDDDRRATLRAGGDEFLLTYDPRRGLIHDRR</sequence>
<evidence type="ECO:0000256" key="3">
    <source>
        <dbReference type="ARBA" id="ARBA00022722"/>
    </source>
</evidence>
<dbReference type="GO" id="GO:0046872">
    <property type="term" value="F:metal ion binding"/>
    <property type="evidence" value="ECO:0007669"/>
    <property type="project" value="UniProtKB-KW"/>
</dbReference>
<gene>
    <name evidence="12" type="ORF">SAMN05421810_102843</name>
</gene>
<keyword evidence="13" id="KW-1185">Reference proteome</keyword>
<dbReference type="Gene3D" id="1.10.3210.30">
    <property type="match status" value="1"/>
</dbReference>
<evidence type="ECO:0000256" key="9">
    <source>
        <dbReference type="ARBA" id="ARBA00023118"/>
    </source>
</evidence>
<dbReference type="InterPro" id="IPR038257">
    <property type="entry name" value="CRISPR-assoc_Cas3_HD_sf"/>
</dbReference>
<dbReference type="PANTHER" id="PTHR47963:SF9">
    <property type="entry name" value="CRISPR-ASSOCIATED ENDONUCLEASE_HELICASE CAS3"/>
    <property type="match status" value="1"/>
</dbReference>
<keyword evidence="3" id="KW-0540">Nuclease</keyword>
<dbReference type="SMART" id="SM00487">
    <property type="entry name" value="DEXDc"/>
    <property type="match status" value="1"/>
</dbReference>
<dbReference type="InterPro" id="IPR011545">
    <property type="entry name" value="DEAD/DEAH_box_helicase_dom"/>
</dbReference>
<accession>A0A1I5R1M8</accession>
<keyword evidence="7 12" id="KW-0347">Helicase</keyword>
<organism evidence="12 13">
    <name type="scientific">Amycolatopsis arida</name>
    <dbReference type="NCBI Taxonomy" id="587909"/>
    <lineage>
        <taxon>Bacteria</taxon>
        <taxon>Bacillati</taxon>
        <taxon>Actinomycetota</taxon>
        <taxon>Actinomycetes</taxon>
        <taxon>Pseudonocardiales</taxon>
        <taxon>Pseudonocardiaceae</taxon>
        <taxon>Amycolatopsis</taxon>
    </lineage>
</organism>
<feature type="domain" description="HD Cas3-type" evidence="11">
    <location>
        <begin position="21"/>
        <end position="224"/>
    </location>
</feature>
<keyword evidence="12" id="KW-0255">Endonuclease</keyword>
<keyword evidence="4" id="KW-0479">Metal-binding</keyword>
<dbReference type="NCBIfam" id="TIGR01596">
    <property type="entry name" value="cas3_HD"/>
    <property type="match status" value="1"/>
</dbReference>
<dbReference type="NCBIfam" id="TIGR01587">
    <property type="entry name" value="cas3_core"/>
    <property type="match status" value="1"/>
</dbReference>
<dbReference type="Pfam" id="PF18395">
    <property type="entry name" value="Cas3_C"/>
    <property type="match status" value="1"/>
</dbReference>
<dbReference type="GO" id="GO:0004519">
    <property type="term" value="F:endonuclease activity"/>
    <property type="evidence" value="ECO:0007669"/>
    <property type="project" value="UniProtKB-KW"/>
</dbReference>
<dbReference type="InterPro" id="IPR041372">
    <property type="entry name" value="Cas3_C"/>
</dbReference>
<evidence type="ECO:0000256" key="5">
    <source>
        <dbReference type="ARBA" id="ARBA00022741"/>
    </source>
</evidence>
<dbReference type="CDD" id="cd09641">
    <property type="entry name" value="Cas3''_I"/>
    <property type="match status" value="1"/>
</dbReference>
<evidence type="ECO:0000256" key="10">
    <source>
        <dbReference type="SAM" id="MobiDB-lite"/>
    </source>
</evidence>
<reference evidence="13" key="1">
    <citation type="submission" date="2016-10" db="EMBL/GenBank/DDBJ databases">
        <authorList>
            <person name="Varghese N."/>
            <person name="Submissions S."/>
        </authorList>
    </citation>
    <scope>NUCLEOTIDE SEQUENCE [LARGE SCALE GENOMIC DNA]</scope>
    <source>
        <strain evidence="13">CGMCC 4.5579</strain>
    </source>
</reference>
<protein>
    <submittedName>
        <fullName evidence="12">CRISPR-associated endonuclease/helicase Cas3</fullName>
    </submittedName>
</protein>
<dbReference type="GO" id="GO:0005524">
    <property type="term" value="F:ATP binding"/>
    <property type="evidence" value="ECO:0007669"/>
    <property type="project" value="UniProtKB-KW"/>
</dbReference>
<evidence type="ECO:0000313" key="12">
    <source>
        <dbReference type="EMBL" id="SFP52428.1"/>
    </source>
</evidence>
<dbReference type="GO" id="GO:0051607">
    <property type="term" value="P:defense response to virus"/>
    <property type="evidence" value="ECO:0007669"/>
    <property type="project" value="UniProtKB-KW"/>
</dbReference>
<dbReference type="EMBL" id="FOWW01000002">
    <property type="protein sequence ID" value="SFP52428.1"/>
    <property type="molecule type" value="Genomic_DNA"/>
</dbReference>
<evidence type="ECO:0000256" key="6">
    <source>
        <dbReference type="ARBA" id="ARBA00022801"/>
    </source>
</evidence>
<keyword evidence="6" id="KW-0378">Hydrolase</keyword>
<comment type="similarity">
    <text evidence="1">In the N-terminal section; belongs to the CRISPR-associated nuclease Cas3-HD family.</text>
</comment>
<dbReference type="InterPro" id="IPR006483">
    <property type="entry name" value="CRISPR-assoc_Cas3_HD"/>
</dbReference>
<dbReference type="Pfam" id="PF00270">
    <property type="entry name" value="DEAD"/>
    <property type="match status" value="1"/>
</dbReference>
<dbReference type="Proteomes" id="UP000198727">
    <property type="component" value="Unassembled WGS sequence"/>
</dbReference>
<dbReference type="Gene3D" id="3.40.50.300">
    <property type="entry name" value="P-loop containing nucleotide triphosphate hydrolases"/>
    <property type="match status" value="2"/>
</dbReference>
<dbReference type="Pfam" id="PF22590">
    <property type="entry name" value="Cas3-like_C_2"/>
    <property type="match status" value="1"/>
</dbReference>
<dbReference type="GO" id="GO:0003723">
    <property type="term" value="F:RNA binding"/>
    <property type="evidence" value="ECO:0007669"/>
    <property type="project" value="TreeGrafter"/>
</dbReference>
<dbReference type="InterPro" id="IPR006474">
    <property type="entry name" value="Helicase_Cas3_CRISPR-ass_core"/>
</dbReference>
<dbReference type="InterPro" id="IPR050547">
    <property type="entry name" value="DEAD_box_RNA_helicases"/>
</dbReference>
<keyword evidence="9" id="KW-0051">Antiviral defense</keyword>
<dbReference type="AlphaFoldDB" id="A0A1I5R1M8"/>
<evidence type="ECO:0000256" key="4">
    <source>
        <dbReference type="ARBA" id="ARBA00022723"/>
    </source>
</evidence>
<evidence type="ECO:0000259" key="11">
    <source>
        <dbReference type="PROSITE" id="PS51643"/>
    </source>
</evidence>
<evidence type="ECO:0000256" key="7">
    <source>
        <dbReference type="ARBA" id="ARBA00022806"/>
    </source>
</evidence>
<dbReference type="STRING" id="587909.SAMN05421810_102843"/>
<dbReference type="InterPro" id="IPR054712">
    <property type="entry name" value="Cas3-like_dom"/>
</dbReference>
<dbReference type="InterPro" id="IPR027417">
    <property type="entry name" value="P-loop_NTPase"/>
</dbReference>
<dbReference type="InterPro" id="IPR014001">
    <property type="entry name" value="Helicase_ATP-bd"/>
</dbReference>
<dbReference type="GO" id="GO:0016787">
    <property type="term" value="F:hydrolase activity"/>
    <property type="evidence" value="ECO:0007669"/>
    <property type="project" value="UniProtKB-KW"/>
</dbReference>
<proteinExistence type="inferred from homology"/>
<dbReference type="PANTHER" id="PTHR47963">
    <property type="entry name" value="DEAD-BOX ATP-DEPENDENT RNA HELICASE 47, MITOCHONDRIAL"/>
    <property type="match status" value="1"/>
</dbReference>
<dbReference type="Pfam" id="PF18019">
    <property type="entry name" value="Cas3_HD"/>
    <property type="match status" value="1"/>
</dbReference>
<dbReference type="PROSITE" id="PS51643">
    <property type="entry name" value="HD_CAS3"/>
    <property type="match status" value="1"/>
</dbReference>